<comment type="caution">
    <text evidence="2">The sequence shown here is derived from an EMBL/GenBank/DDBJ whole genome shotgun (WGS) entry which is preliminary data.</text>
</comment>
<gene>
    <name evidence="2" type="ORF">RMSM_06497</name>
</gene>
<proteinExistence type="predicted"/>
<evidence type="ECO:0000313" key="3">
    <source>
        <dbReference type="Proteomes" id="UP000011991"/>
    </source>
</evidence>
<organism evidence="2 3">
    <name type="scientific">Rhodopirellula maiorica SM1</name>
    <dbReference type="NCBI Taxonomy" id="1265738"/>
    <lineage>
        <taxon>Bacteria</taxon>
        <taxon>Pseudomonadati</taxon>
        <taxon>Planctomycetota</taxon>
        <taxon>Planctomycetia</taxon>
        <taxon>Pirellulales</taxon>
        <taxon>Pirellulaceae</taxon>
        <taxon>Novipirellula</taxon>
    </lineage>
</organism>
<dbReference type="Proteomes" id="UP000011991">
    <property type="component" value="Unassembled WGS sequence"/>
</dbReference>
<sequence length="500" mass="55000">MSFRRFTTSLLVIAILVTSFVGNTTLACPFCNAVSQTLRQEMSVMDAVVIATAVDRESARNEETGEVLMRVEKVLKGDSLVKVGQEVNAIYYGDIKTGRTFMLSGVDPPEMQWSCLPLSPRAEAYLMKVTKLADEDDVTRLRFYYDYLQDEETMLSRDAYDEFAIAPYSAVKALAPEIDHAALVSWINDPEATVDRRRLYLTMLGVCGDEKDLPMLEAQLRSTQKSSRSGLDALVACYLTLSGEKGLAVIDELFLKNSKAPYADTYAAIMAIRFHGTEGDVIARSALVESLHHVLDREDLADLVIPDLARWSDWSQIDKMKQLFLEADPDNNWVRVPVVNYLRACPLPEASEALKELEKVDPESVKRANTFFSIPVPAKETTKANTSAAPKAKESSTATATIRTLDRFEVSDSNVASDSEMVARFDRGAINEPHAAMGSLTAANTPVVAASLASQTHPTSANPWRLVYVVSLSLSTIMIGQFLLLSGGPAVVPVPVQERE</sequence>
<evidence type="ECO:0000313" key="2">
    <source>
        <dbReference type="EMBL" id="EMI16574.1"/>
    </source>
</evidence>
<accession>M5RRH6</accession>
<dbReference type="AlphaFoldDB" id="M5RRH6"/>
<dbReference type="EMBL" id="ANOG01000941">
    <property type="protein sequence ID" value="EMI16574.1"/>
    <property type="molecule type" value="Genomic_DNA"/>
</dbReference>
<dbReference type="PATRIC" id="fig|1265738.3.peg.6481"/>
<feature type="signal peptide" evidence="1">
    <location>
        <begin position="1"/>
        <end position="27"/>
    </location>
</feature>
<name>M5RRH6_9BACT</name>
<dbReference type="PROSITE" id="PS51257">
    <property type="entry name" value="PROKAR_LIPOPROTEIN"/>
    <property type="match status" value="1"/>
</dbReference>
<feature type="chain" id="PRO_5004070719" evidence="1">
    <location>
        <begin position="28"/>
        <end position="500"/>
    </location>
</feature>
<reference evidence="2 3" key="1">
    <citation type="journal article" date="2013" name="Mar. Genomics">
        <title>Expression of sulfatases in Rhodopirellula baltica and the diversity of sulfatases in the genus Rhodopirellula.</title>
        <authorList>
            <person name="Wegner C.E."/>
            <person name="Richter-Heitmann T."/>
            <person name="Klindworth A."/>
            <person name="Klockow C."/>
            <person name="Richter M."/>
            <person name="Achstetter T."/>
            <person name="Glockner F.O."/>
            <person name="Harder J."/>
        </authorList>
    </citation>
    <scope>NUCLEOTIDE SEQUENCE [LARGE SCALE GENOMIC DNA]</scope>
    <source>
        <strain evidence="2 3">SM1</strain>
    </source>
</reference>
<protein>
    <submittedName>
        <fullName evidence="2">Putative secreted protein</fullName>
    </submittedName>
</protein>
<keyword evidence="1" id="KW-0732">Signal</keyword>
<keyword evidence="3" id="KW-1185">Reference proteome</keyword>
<evidence type="ECO:0000256" key="1">
    <source>
        <dbReference type="SAM" id="SignalP"/>
    </source>
</evidence>